<dbReference type="InterPro" id="IPR043128">
    <property type="entry name" value="Rev_trsase/Diguanyl_cyclase"/>
</dbReference>
<gene>
    <name evidence="2" type="ORF">Scaly_2940100</name>
</gene>
<dbReference type="Gene3D" id="3.10.10.10">
    <property type="entry name" value="HIV Type 1 Reverse Transcriptase, subunit A, domain 1"/>
    <property type="match status" value="1"/>
</dbReference>
<accession>A0AAW2KV86</accession>
<comment type="caution">
    <text evidence="2">The sequence shown here is derived from an EMBL/GenBank/DDBJ whole genome shotgun (WGS) entry which is preliminary data.</text>
</comment>
<organism evidence="2">
    <name type="scientific">Sesamum calycinum</name>
    <dbReference type="NCBI Taxonomy" id="2727403"/>
    <lineage>
        <taxon>Eukaryota</taxon>
        <taxon>Viridiplantae</taxon>
        <taxon>Streptophyta</taxon>
        <taxon>Embryophyta</taxon>
        <taxon>Tracheophyta</taxon>
        <taxon>Spermatophyta</taxon>
        <taxon>Magnoliopsida</taxon>
        <taxon>eudicotyledons</taxon>
        <taxon>Gunneridae</taxon>
        <taxon>Pentapetalae</taxon>
        <taxon>asterids</taxon>
        <taxon>lamiids</taxon>
        <taxon>Lamiales</taxon>
        <taxon>Pedaliaceae</taxon>
        <taxon>Sesamum</taxon>
    </lineage>
</organism>
<feature type="region of interest" description="Disordered" evidence="1">
    <location>
        <begin position="90"/>
        <end position="136"/>
    </location>
</feature>
<dbReference type="SUPFAM" id="SSF56672">
    <property type="entry name" value="DNA/RNA polymerases"/>
    <property type="match status" value="1"/>
</dbReference>
<dbReference type="Gene3D" id="3.30.70.270">
    <property type="match status" value="1"/>
</dbReference>
<dbReference type="PANTHER" id="PTHR24559">
    <property type="entry name" value="TRANSPOSON TY3-I GAG-POL POLYPROTEIN"/>
    <property type="match status" value="1"/>
</dbReference>
<dbReference type="InterPro" id="IPR043502">
    <property type="entry name" value="DNA/RNA_pol_sf"/>
</dbReference>
<reference evidence="2" key="1">
    <citation type="submission" date="2020-06" db="EMBL/GenBank/DDBJ databases">
        <authorList>
            <person name="Li T."/>
            <person name="Hu X."/>
            <person name="Zhang T."/>
            <person name="Song X."/>
            <person name="Zhang H."/>
            <person name="Dai N."/>
            <person name="Sheng W."/>
            <person name="Hou X."/>
            <person name="Wei L."/>
        </authorList>
    </citation>
    <scope>NUCLEOTIDE SEQUENCE</scope>
    <source>
        <strain evidence="2">KEN8</strain>
        <tissue evidence="2">Leaf</tissue>
    </source>
</reference>
<dbReference type="PANTHER" id="PTHR24559:SF444">
    <property type="entry name" value="REVERSE TRANSCRIPTASE DOMAIN-CONTAINING PROTEIN"/>
    <property type="match status" value="1"/>
</dbReference>
<feature type="compositionally biased region" description="Polar residues" evidence="1">
    <location>
        <begin position="90"/>
        <end position="103"/>
    </location>
</feature>
<name>A0AAW2KV86_9LAMI</name>
<evidence type="ECO:0000256" key="1">
    <source>
        <dbReference type="SAM" id="MobiDB-lite"/>
    </source>
</evidence>
<protein>
    <submittedName>
        <fullName evidence="2">Uncharacterized protein</fullName>
    </submittedName>
</protein>
<dbReference type="AlphaFoldDB" id="A0AAW2KV86"/>
<dbReference type="EMBL" id="JACGWM010000222">
    <property type="protein sequence ID" value="KAL0310314.1"/>
    <property type="molecule type" value="Genomic_DNA"/>
</dbReference>
<dbReference type="InterPro" id="IPR053134">
    <property type="entry name" value="RNA-dir_DNA_polymerase"/>
</dbReference>
<reference evidence="2" key="2">
    <citation type="journal article" date="2024" name="Plant">
        <title>Genomic evolution and insights into agronomic trait innovations of Sesamum species.</title>
        <authorList>
            <person name="Miao H."/>
            <person name="Wang L."/>
            <person name="Qu L."/>
            <person name="Liu H."/>
            <person name="Sun Y."/>
            <person name="Le M."/>
            <person name="Wang Q."/>
            <person name="Wei S."/>
            <person name="Zheng Y."/>
            <person name="Lin W."/>
            <person name="Duan Y."/>
            <person name="Cao H."/>
            <person name="Xiong S."/>
            <person name="Wang X."/>
            <person name="Wei L."/>
            <person name="Li C."/>
            <person name="Ma Q."/>
            <person name="Ju M."/>
            <person name="Zhao R."/>
            <person name="Li G."/>
            <person name="Mu C."/>
            <person name="Tian Q."/>
            <person name="Mei H."/>
            <person name="Zhang T."/>
            <person name="Gao T."/>
            <person name="Zhang H."/>
        </authorList>
    </citation>
    <scope>NUCLEOTIDE SEQUENCE</scope>
    <source>
        <strain evidence="2">KEN8</strain>
    </source>
</reference>
<evidence type="ECO:0000313" key="2">
    <source>
        <dbReference type="EMBL" id="KAL0310314.1"/>
    </source>
</evidence>
<sequence>MCIEFRYLNKACLKDFYPLPRIDQQVDSTPSCKLLSIMDASQGYHQIMLALEDHKRVSFITYVPSLKTSPTTESIVVSGGGLLFISTSTSPNTWSRVSSTRSPPNGADIPAKRFGAFSVTAPKSRKEDSAPFGGYP</sequence>
<proteinExistence type="predicted"/>